<keyword evidence="3" id="KW-1185">Reference proteome</keyword>
<dbReference type="Proteomes" id="UP000265618">
    <property type="component" value="Unassembled WGS sequence"/>
</dbReference>
<accession>A0A9K3CPS9</accession>
<feature type="region of interest" description="Disordered" evidence="1">
    <location>
        <begin position="471"/>
        <end position="513"/>
    </location>
</feature>
<evidence type="ECO:0000313" key="2">
    <source>
        <dbReference type="EMBL" id="GIQ81099.1"/>
    </source>
</evidence>
<feature type="region of interest" description="Disordered" evidence="1">
    <location>
        <begin position="79"/>
        <end position="135"/>
    </location>
</feature>
<dbReference type="EMBL" id="BDIP01000306">
    <property type="protein sequence ID" value="GIQ81099.1"/>
    <property type="molecule type" value="Genomic_DNA"/>
</dbReference>
<gene>
    <name evidence="2" type="ORF">KIPB_002004</name>
</gene>
<feature type="compositionally biased region" description="Basic and acidic residues" evidence="1">
    <location>
        <begin position="109"/>
        <end position="118"/>
    </location>
</feature>
<organism evidence="2 3">
    <name type="scientific">Kipferlia bialata</name>
    <dbReference type="NCBI Taxonomy" id="797122"/>
    <lineage>
        <taxon>Eukaryota</taxon>
        <taxon>Metamonada</taxon>
        <taxon>Carpediemonas-like organisms</taxon>
        <taxon>Kipferlia</taxon>
    </lineage>
</organism>
<name>A0A9K3CPS9_9EUKA</name>
<comment type="caution">
    <text evidence="2">The sequence shown here is derived from an EMBL/GenBank/DDBJ whole genome shotgun (WGS) entry which is preliminary data.</text>
</comment>
<evidence type="ECO:0000256" key="1">
    <source>
        <dbReference type="SAM" id="MobiDB-lite"/>
    </source>
</evidence>
<dbReference type="AlphaFoldDB" id="A0A9K3CPS9"/>
<proteinExistence type="predicted"/>
<feature type="region of interest" description="Disordered" evidence="1">
    <location>
        <begin position="222"/>
        <end position="299"/>
    </location>
</feature>
<sequence length="513" mass="54674">MIILSIRSLVARSGPMLCGKAWARRYSKVLRIKKSQGNKYALRCPEPDCPFRIAWTKKVSGHLSMVDSKYRCLTHKEGCKNTPEPSEAPPPTSLSPLSAGVSGNSMSQTDRDRERERGGSQGSQGETTAQEEDHIDIHRRFLDEVARQKQKRLAEEANRIQEHASSSLQRKTLANVARLLNDTRRFPGFKDKLLALIKENDAFIAFQEMRMKQLMTGVVEAERGEVDKQRSGDPSPEREGESEGEGVGRGEVEGERSVADTPTDGEGATDPAGDAGQVIDIPESNDRETSPPHPLAPRPPFVPQVPVSTLRLGAVAGLSTGSATRRVVPIRLTGAGAVPVSGGSIYAEGVSSNPVVPLVPTVPAPVGRGPLMPVMPQPQTRCVPMRVVSRLSQTGHPSHSLVASRGGGDVPTSAVEDCVLPESSICTVDTVDTVSEQRLPTASVSADILPLESGAGREGVTTIPIVVSHAVPSDGLGERETEGESSSISPPDLPPGNVSPDSVTEPLLKRPAS</sequence>
<feature type="compositionally biased region" description="Basic and acidic residues" evidence="1">
    <location>
        <begin position="222"/>
        <end position="258"/>
    </location>
</feature>
<reference evidence="2 3" key="1">
    <citation type="journal article" date="2018" name="PLoS ONE">
        <title>The draft genome of Kipferlia bialata reveals reductive genome evolution in fornicate parasites.</title>
        <authorList>
            <person name="Tanifuji G."/>
            <person name="Takabayashi S."/>
            <person name="Kume K."/>
            <person name="Takagi M."/>
            <person name="Nakayama T."/>
            <person name="Kamikawa R."/>
            <person name="Inagaki Y."/>
            <person name="Hashimoto T."/>
        </authorList>
    </citation>
    <scope>NUCLEOTIDE SEQUENCE [LARGE SCALE GENOMIC DNA]</scope>
    <source>
        <strain evidence="2">NY0173</strain>
    </source>
</reference>
<evidence type="ECO:0000313" key="3">
    <source>
        <dbReference type="Proteomes" id="UP000265618"/>
    </source>
</evidence>
<protein>
    <submittedName>
        <fullName evidence="2">Uncharacterized protein</fullName>
    </submittedName>
</protein>